<reference evidence="1" key="1">
    <citation type="submission" date="2018-02" db="EMBL/GenBank/DDBJ databases">
        <title>Rhizophora mucronata_Transcriptome.</title>
        <authorList>
            <person name="Meera S.P."/>
            <person name="Sreeshan A."/>
            <person name="Augustine A."/>
        </authorList>
    </citation>
    <scope>NUCLEOTIDE SEQUENCE</scope>
    <source>
        <tissue evidence="1">Leaf</tissue>
    </source>
</reference>
<accession>A0A2P2IU93</accession>
<evidence type="ECO:0000313" key="1">
    <source>
        <dbReference type="EMBL" id="MBW84812.1"/>
    </source>
</evidence>
<protein>
    <submittedName>
        <fullName evidence="1">Uncharacterized protein</fullName>
    </submittedName>
</protein>
<name>A0A2P2IU93_RHIMU</name>
<dbReference type="AlphaFoldDB" id="A0A2P2IU93"/>
<sequence>MDILNQRMFGFDVRASEIQSCCPATILNLTSTIGLSTTNFNSHSPATSH</sequence>
<dbReference type="EMBL" id="GGEC01004329">
    <property type="protein sequence ID" value="MBW84812.1"/>
    <property type="molecule type" value="Transcribed_RNA"/>
</dbReference>
<organism evidence="1">
    <name type="scientific">Rhizophora mucronata</name>
    <name type="common">Asiatic mangrove</name>
    <dbReference type="NCBI Taxonomy" id="61149"/>
    <lineage>
        <taxon>Eukaryota</taxon>
        <taxon>Viridiplantae</taxon>
        <taxon>Streptophyta</taxon>
        <taxon>Embryophyta</taxon>
        <taxon>Tracheophyta</taxon>
        <taxon>Spermatophyta</taxon>
        <taxon>Magnoliopsida</taxon>
        <taxon>eudicotyledons</taxon>
        <taxon>Gunneridae</taxon>
        <taxon>Pentapetalae</taxon>
        <taxon>rosids</taxon>
        <taxon>fabids</taxon>
        <taxon>Malpighiales</taxon>
        <taxon>Rhizophoraceae</taxon>
        <taxon>Rhizophora</taxon>
    </lineage>
</organism>
<proteinExistence type="predicted"/>